<dbReference type="GO" id="GO:0005634">
    <property type="term" value="C:nucleus"/>
    <property type="evidence" value="ECO:0007669"/>
    <property type="project" value="InterPro"/>
</dbReference>
<dbReference type="CDD" id="cd04477">
    <property type="entry name" value="RPA1N"/>
    <property type="match status" value="1"/>
</dbReference>
<dbReference type="GO" id="GO:0006260">
    <property type="term" value="P:DNA replication"/>
    <property type="evidence" value="ECO:0007669"/>
    <property type="project" value="InterPro"/>
</dbReference>
<dbReference type="FunFam" id="2.40.50.140:FF:000117">
    <property type="entry name" value="Replication protein A subunit"/>
    <property type="match status" value="1"/>
</dbReference>
<evidence type="ECO:0000259" key="1">
    <source>
        <dbReference type="Pfam" id="PF04057"/>
    </source>
</evidence>
<dbReference type="EMBL" id="CM026421">
    <property type="protein sequence ID" value="KAG0590886.1"/>
    <property type="molecule type" value="Genomic_DNA"/>
</dbReference>
<proteinExistence type="predicted"/>
<organism evidence="2 3">
    <name type="scientific">Ceratodon purpureus</name>
    <name type="common">Fire moss</name>
    <name type="synonym">Dicranum purpureum</name>
    <dbReference type="NCBI Taxonomy" id="3225"/>
    <lineage>
        <taxon>Eukaryota</taxon>
        <taxon>Viridiplantae</taxon>
        <taxon>Streptophyta</taxon>
        <taxon>Embryophyta</taxon>
        <taxon>Bryophyta</taxon>
        <taxon>Bryophytina</taxon>
        <taxon>Bryopsida</taxon>
        <taxon>Dicranidae</taxon>
        <taxon>Pseudoditrichales</taxon>
        <taxon>Ditrichaceae</taxon>
        <taxon>Ceratodon</taxon>
    </lineage>
</organism>
<accession>A0A8T0J6S3</accession>
<dbReference type="SUPFAM" id="SSF50249">
    <property type="entry name" value="Nucleic acid-binding proteins"/>
    <property type="match status" value="2"/>
</dbReference>
<evidence type="ECO:0000313" key="2">
    <source>
        <dbReference type="EMBL" id="KAG0590886.1"/>
    </source>
</evidence>
<comment type="caution">
    <text evidence="2">The sequence shown here is derived from an EMBL/GenBank/DDBJ whole genome shotgun (WGS) entry which is preliminary data.</text>
</comment>
<protein>
    <recommendedName>
        <fullName evidence="1">Replication factor-A protein 1 N-terminal domain-containing protein</fullName>
    </recommendedName>
</protein>
<reference evidence="2" key="1">
    <citation type="submission" date="2020-06" db="EMBL/GenBank/DDBJ databases">
        <title>WGS assembly of Ceratodon purpureus strain R40.</title>
        <authorList>
            <person name="Carey S.B."/>
            <person name="Jenkins J."/>
            <person name="Shu S."/>
            <person name="Lovell J.T."/>
            <person name="Sreedasyam A."/>
            <person name="Maumus F."/>
            <person name="Tiley G.P."/>
            <person name="Fernandez-Pozo N."/>
            <person name="Barry K."/>
            <person name="Chen C."/>
            <person name="Wang M."/>
            <person name="Lipzen A."/>
            <person name="Daum C."/>
            <person name="Saski C.A."/>
            <person name="Payton A.C."/>
            <person name="Mcbreen J.C."/>
            <person name="Conrad R.E."/>
            <person name="Kollar L.M."/>
            <person name="Olsson S."/>
            <person name="Huttunen S."/>
            <person name="Landis J.B."/>
            <person name="Wickett N.J."/>
            <person name="Johnson M.G."/>
            <person name="Rensing S.A."/>
            <person name="Grimwood J."/>
            <person name="Schmutz J."/>
            <person name="Mcdaniel S.F."/>
        </authorList>
    </citation>
    <scope>NUCLEOTIDE SEQUENCE</scope>
    <source>
        <strain evidence="2">R40</strain>
    </source>
</reference>
<dbReference type="InterPro" id="IPR007199">
    <property type="entry name" value="Rep_factor-A_N"/>
</dbReference>
<dbReference type="Gene3D" id="2.40.50.140">
    <property type="entry name" value="Nucleic acid-binding proteins"/>
    <property type="match status" value="2"/>
</dbReference>
<dbReference type="GO" id="GO:0003677">
    <property type="term" value="F:DNA binding"/>
    <property type="evidence" value="ECO:0007669"/>
    <property type="project" value="InterPro"/>
</dbReference>
<feature type="domain" description="Replication factor-A protein 1 N-terminal" evidence="1">
    <location>
        <begin position="181"/>
        <end position="279"/>
    </location>
</feature>
<dbReference type="Proteomes" id="UP000822688">
    <property type="component" value="Chromosome 1"/>
</dbReference>
<gene>
    <name evidence="2" type="ORF">KC19_1G133000</name>
</gene>
<keyword evidence="3" id="KW-1185">Reference proteome</keyword>
<feature type="domain" description="Replication factor-A protein 1 N-terminal" evidence="1">
    <location>
        <begin position="37"/>
        <end position="125"/>
    </location>
</feature>
<dbReference type="Pfam" id="PF04057">
    <property type="entry name" value="Rep-A_N"/>
    <property type="match status" value="2"/>
</dbReference>
<sequence>MGLTASEVMDNRGADALLKEQFTDLELDVVYPSFKPEDSLTPVLQIFDIYAVRKAGRDVEQWRVLLSDVEYYVEAVLDPVLVKCARSERFKKGSIVRIVEFEVYECRYYECFKRIIKVIELEVLVVDFRVIGGPVGLNWEEWLEEDWNEESWVWVDPEEQEYLEEGSWEQPCGFRDLTEAITPGAIEEINTNLSTPRQTFVLQIMDIRSIGNERTGTRFRLVLSDGTHLQHAVLATALNDKVNSNLVIKGSIVYLLKYACNTVQDRFRILIVLEMDVLKREADIVGNPSHFRAG</sequence>
<name>A0A8T0J6S3_CERPU</name>
<dbReference type="InterPro" id="IPR012340">
    <property type="entry name" value="NA-bd_OB-fold"/>
</dbReference>
<dbReference type="AlphaFoldDB" id="A0A8T0J6S3"/>
<evidence type="ECO:0000313" key="3">
    <source>
        <dbReference type="Proteomes" id="UP000822688"/>
    </source>
</evidence>